<proteinExistence type="predicted"/>
<accession>A0A409WA40</accession>
<name>A0A409WA40_9AGAR</name>
<dbReference type="EMBL" id="NHTK01005677">
    <property type="protein sequence ID" value="PPQ75386.1"/>
    <property type="molecule type" value="Genomic_DNA"/>
</dbReference>
<dbReference type="AlphaFoldDB" id="A0A409WA40"/>
<gene>
    <name evidence="1" type="ORF">CVT24_012996</name>
</gene>
<reference evidence="1 2" key="1">
    <citation type="journal article" date="2018" name="Evol. Lett.">
        <title>Horizontal gene cluster transfer increased hallucinogenic mushroom diversity.</title>
        <authorList>
            <person name="Reynolds H.T."/>
            <person name="Vijayakumar V."/>
            <person name="Gluck-Thaler E."/>
            <person name="Korotkin H.B."/>
            <person name="Matheny P.B."/>
            <person name="Slot J.C."/>
        </authorList>
    </citation>
    <scope>NUCLEOTIDE SEQUENCE [LARGE SCALE GENOMIC DNA]</scope>
    <source>
        <strain evidence="1 2">2629</strain>
    </source>
</reference>
<dbReference type="Proteomes" id="UP000284842">
    <property type="component" value="Unassembled WGS sequence"/>
</dbReference>
<comment type="caution">
    <text evidence="1">The sequence shown here is derived from an EMBL/GenBank/DDBJ whole genome shotgun (WGS) entry which is preliminary data.</text>
</comment>
<evidence type="ECO:0000313" key="1">
    <source>
        <dbReference type="EMBL" id="PPQ75386.1"/>
    </source>
</evidence>
<dbReference type="SUPFAM" id="SSF52047">
    <property type="entry name" value="RNI-like"/>
    <property type="match status" value="1"/>
</dbReference>
<keyword evidence="2" id="KW-1185">Reference proteome</keyword>
<sequence length="409" mass="45745">MCAISRNHIFESIDLPCGETLHNLAELFRSNPIIGAVVRSMNCDFSKATLNNSNILPFLELKNLTSLSVTHINSKDEATTLWVKTLLENYLTPTSSAALPSLKTLSLARITNLNHKTFVLSQSLETLSLSYCSFANDKTSLSHPSIHSKPNSQLKFLSTCYTTVPLALLRDCSGLEELEVFNGVVVFSHNNKNIGLQDSGSPPLLPSLKRLKIHLTGRSDHLNLPYDAQYPQFRVLMNNSPELEQLSLEMSGARAPFLSYPNHNQLKVLNVKWIGVEPPAHFLEREIELLSSLQVPSLESLSLNIDTAVFISNANHVEQFEERFAVGARQVGRLIGDQDGTRFPLLKSSSLLLDLTRFVQVRSLRRQARPMRSCGDMKQEFDSVLKTLGSCGDRYEFTSELVLKDFNLQ</sequence>
<evidence type="ECO:0008006" key="3">
    <source>
        <dbReference type="Google" id="ProtNLM"/>
    </source>
</evidence>
<organism evidence="1 2">
    <name type="scientific">Panaeolus cyanescens</name>
    <dbReference type="NCBI Taxonomy" id="181874"/>
    <lineage>
        <taxon>Eukaryota</taxon>
        <taxon>Fungi</taxon>
        <taxon>Dikarya</taxon>
        <taxon>Basidiomycota</taxon>
        <taxon>Agaricomycotina</taxon>
        <taxon>Agaricomycetes</taxon>
        <taxon>Agaricomycetidae</taxon>
        <taxon>Agaricales</taxon>
        <taxon>Agaricineae</taxon>
        <taxon>Galeropsidaceae</taxon>
        <taxon>Panaeolus</taxon>
    </lineage>
</organism>
<protein>
    <recommendedName>
        <fullName evidence="3">F-box domain-containing protein</fullName>
    </recommendedName>
</protein>
<dbReference type="InParanoid" id="A0A409WA40"/>
<evidence type="ECO:0000313" key="2">
    <source>
        <dbReference type="Proteomes" id="UP000284842"/>
    </source>
</evidence>